<dbReference type="OMA" id="YLVFERR"/>
<evidence type="ECO:0000256" key="1">
    <source>
        <dbReference type="SAM" id="MobiDB-lite"/>
    </source>
</evidence>
<feature type="region of interest" description="Disordered" evidence="1">
    <location>
        <begin position="1"/>
        <end position="27"/>
    </location>
</feature>
<accession>I1PCZ8</accession>
<evidence type="ECO:0000313" key="3">
    <source>
        <dbReference type="Proteomes" id="UP000007306"/>
    </source>
</evidence>
<dbReference type="AlphaFoldDB" id="I1PCZ8"/>
<organism evidence="2 3">
    <name type="scientific">Oryza glaberrima</name>
    <name type="common">African rice</name>
    <dbReference type="NCBI Taxonomy" id="4538"/>
    <lineage>
        <taxon>Eukaryota</taxon>
        <taxon>Viridiplantae</taxon>
        <taxon>Streptophyta</taxon>
        <taxon>Embryophyta</taxon>
        <taxon>Tracheophyta</taxon>
        <taxon>Spermatophyta</taxon>
        <taxon>Magnoliopsida</taxon>
        <taxon>Liliopsida</taxon>
        <taxon>Poales</taxon>
        <taxon>Poaceae</taxon>
        <taxon>BOP clade</taxon>
        <taxon>Oryzoideae</taxon>
        <taxon>Oryzeae</taxon>
        <taxon>Oryzinae</taxon>
        <taxon>Oryza</taxon>
    </lineage>
</organism>
<dbReference type="Gramene" id="ORGLA03G0224400.1">
    <property type="protein sequence ID" value="ORGLA03G0224400.1"/>
    <property type="gene ID" value="ORGLA03G0224400"/>
</dbReference>
<sequence>TALERPWKRRRRRRRGGGASAPPVNEARREMGIGMRRGETRDRGFHVWIRVTRRLVDGVQIALVAAKLGALRYLVFERRVIGAFWSQPTGERQASATAGRQGRPVMAWDMVISVSHALLDEEDGGGGSDLWPPHHDGVLTET</sequence>
<dbReference type="HOGENOM" id="CLU_1819021_0_0_1"/>
<dbReference type="EnsemblPlants" id="ORGLA03G0224400.1">
    <property type="protein sequence ID" value="ORGLA03G0224400.1"/>
    <property type="gene ID" value="ORGLA03G0224400"/>
</dbReference>
<feature type="region of interest" description="Disordered" evidence="1">
    <location>
        <begin position="123"/>
        <end position="142"/>
    </location>
</feature>
<name>I1PCZ8_ORYGL</name>
<reference evidence="2" key="1">
    <citation type="submission" date="2015-06" db="UniProtKB">
        <authorList>
            <consortium name="EnsemblPlants"/>
        </authorList>
    </citation>
    <scope>IDENTIFICATION</scope>
</reference>
<protein>
    <submittedName>
        <fullName evidence="2">Uncharacterized protein</fullName>
    </submittedName>
</protein>
<evidence type="ECO:0000313" key="2">
    <source>
        <dbReference type="EnsemblPlants" id="ORGLA03G0224400.1"/>
    </source>
</evidence>
<feature type="compositionally biased region" description="Basic residues" evidence="1">
    <location>
        <begin position="7"/>
        <end position="16"/>
    </location>
</feature>
<keyword evidence="3" id="KW-1185">Reference proteome</keyword>
<proteinExistence type="predicted"/>
<dbReference type="Proteomes" id="UP000007306">
    <property type="component" value="Chromosome 3"/>
</dbReference>
<reference evidence="2 3" key="2">
    <citation type="submission" date="2018-04" db="EMBL/GenBank/DDBJ databases">
        <title>OglaRS2 (Oryza glaberrima Reference Sequence Version 2).</title>
        <authorList>
            <person name="Zhang J."/>
            <person name="Kudrna D."/>
            <person name="Lee S."/>
            <person name="Talag J."/>
            <person name="Rajasekar S."/>
            <person name="Wing R.A."/>
        </authorList>
    </citation>
    <scope>NUCLEOTIDE SEQUENCE [LARGE SCALE GENOMIC DNA]</scope>
    <source>
        <strain evidence="2 3">cv. IRGC 96717</strain>
    </source>
</reference>
<feature type="compositionally biased region" description="Basic and acidic residues" evidence="1">
    <location>
        <begin position="132"/>
        <end position="142"/>
    </location>
</feature>